<protein>
    <submittedName>
        <fullName evidence="2">AN1-type zinc finger protein 2A isoform X1</fullName>
    </submittedName>
</protein>
<sequence length="250" mass="28084">MVTEELQLAGLRKPWWHSGYSRRRKMWPCVPVKVTPNPPALFQTPLSMEFPDLGKHCSEETCKQLDFLPLRCGACNQDFCKDHFIFAAHRCPLASIKDVQVPECPLCHRPIPVRKGELPDDVVWEHMDRGCRSYPGSRKKIFKHRCSQDGCQRREMLPVVCDRCRSNFCLRHRHPLDHDCQPGGHPSSRAGVSTPVPTQAHESAGHALPQQLAQQLRYCLLPGTGGQQSGLSFHHQDIVGGGLGFLAMPG</sequence>
<dbReference type="Proteomes" id="UP000694863">
    <property type="component" value="Unplaced"/>
</dbReference>
<dbReference type="RefSeq" id="XP_045141524.1">
    <property type="nucleotide sequence ID" value="XM_045285589.1"/>
</dbReference>
<reference evidence="2" key="1">
    <citation type="submission" date="2025-08" db="UniProtKB">
        <authorList>
            <consortium name="RefSeq"/>
        </authorList>
    </citation>
    <scope>IDENTIFICATION</scope>
</reference>
<evidence type="ECO:0000313" key="2">
    <source>
        <dbReference type="RefSeq" id="XP_045141524.1"/>
    </source>
</evidence>
<proteinExistence type="predicted"/>
<gene>
    <name evidence="2" type="primary">ZFAND2A</name>
</gene>
<accession>A0AC55CMU7</accession>
<evidence type="ECO:0000313" key="1">
    <source>
        <dbReference type="Proteomes" id="UP000694863"/>
    </source>
</evidence>
<keyword evidence="1" id="KW-1185">Reference proteome</keyword>
<name>A0AC55CMU7_ECHTE</name>
<organism evidence="1 2">
    <name type="scientific">Echinops telfairi</name>
    <name type="common">Lesser hedgehog tenrec</name>
    <dbReference type="NCBI Taxonomy" id="9371"/>
    <lineage>
        <taxon>Eukaryota</taxon>
        <taxon>Metazoa</taxon>
        <taxon>Chordata</taxon>
        <taxon>Craniata</taxon>
        <taxon>Vertebrata</taxon>
        <taxon>Euteleostomi</taxon>
        <taxon>Mammalia</taxon>
        <taxon>Eutheria</taxon>
        <taxon>Afrotheria</taxon>
        <taxon>Tenrecidae</taxon>
        <taxon>Tenrecinae</taxon>
        <taxon>Echinops</taxon>
    </lineage>
</organism>